<dbReference type="EMBL" id="CYZT01000299">
    <property type="protein sequence ID" value="CUP26037.1"/>
    <property type="molecule type" value="Genomic_DNA"/>
</dbReference>
<dbReference type="InterPro" id="IPR036895">
    <property type="entry name" value="Uracil-DNA_glycosylase-like_sf"/>
</dbReference>
<evidence type="ECO:0000313" key="1">
    <source>
        <dbReference type="EMBL" id="CUP26037.1"/>
    </source>
</evidence>
<accession>A0A174LTQ5</accession>
<proteinExistence type="predicted"/>
<name>A0A174LTQ5_FLAPL</name>
<evidence type="ECO:0000313" key="2">
    <source>
        <dbReference type="Proteomes" id="UP000095746"/>
    </source>
</evidence>
<dbReference type="SUPFAM" id="SSF52141">
    <property type="entry name" value="Uracil-DNA glycosylase-like"/>
    <property type="match status" value="1"/>
</dbReference>
<dbReference type="Proteomes" id="UP000095746">
    <property type="component" value="Unassembled WGS sequence"/>
</dbReference>
<organism evidence="1 2">
    <name type="scientific">Flavonifractor plautii</name>
    <name type="common">Fusobacterium plautii</name>
    <dbReference type="NCBI Taxonomy" id="292800"/>
    <lineage>
        <taxon>Bacteria</taxon>
        <taxon>Bacillati</taxon>
        <taxon>Bacillota</taxon>
        <taxon>Clostridia</taxon>
        <taxon>Eubacteriales</taxon>
        <taxon>Oscillospiraceae</taxon>
        <taxon>Flavonifractor</taxon>
    </lineage>
</organism>
<protein>
    <submittedName>
        <fullName evidence="1">Uracil-DNA glycosylase, family 4</fullName>
    </submittedName>
</protein>
<dbReference type="AlphaFoldDB" id="A0A174LTQ5"/>
<reference evidence="1 2" key="1">
    <citation type="submission" date="2015-09" db="EMBL/GenBank/DDBJ databases">
        <authorList>
            <consortium name="Pathogen Informatics"/>
        </authorList>
    </citation>
    <scope>NUCLEOTIDE SEQUENCE [LARGE SCALE GENOMIC DNA]</scope>
    <source>
        <strain evidence="1 2">2789STDY5608854</strain>
    </source>
</reference>
<gene>
    <name evidence="1" type="ORF">ERS852411_02902</name>
</gene>
<dbReference type="Gene3D" id="3.40.470.10">
    <property type="entry name" value="Uracil-DNA glycosylase-like domain"/>
    <property type="match status" value="1"/>
</dbReference>
<sequence>MKLIKEDFKITREHGQWLEKAGVWMMAMYHPSALLRDPRKRPESFEDLKSLQAKIREVCVRTY</sequence>